<accession>A0A8J7CQ35</accession>
<evidence type="ECO:0000313" key="1">
    <source>
        <dbReference type="EMBL" id="MBE1236420.1"/>
    </source>
</evidence>
<gene>
    <name evidence="1" type="ORF">IHV25_01965</name>
</gene>
<evidence type="ECO:0000313" key="2">
    <source>
        <dbReference type="Proteomes" id="UP000631034"/>
    </source>
</evidence>
<proteinExistence type="predicted"/>
<reference evidence="1" key="1">
    <citation type="submission" date="2020-10" db="EMBL/GenBank/DDBJ databases">
        <title>Genome sequence of the unusual species of purple photosynthetic bacteria, Phaeovibrio sulfidiphilus DSM 23193, type strain.</title>
        <authorList>
            <person name="Kyndt J.A."/>
            <person name="Meyer T.E."/>
        </authorList>
    </citation>
    <scope>NUCLEOTIDE SEQUENCE</scope>
    <source>
        <strain evidence="1">DSM 23193</strain>
    </source>
</reference>
<dbReference type="Proteomes" id="UP000631034">
    <property type="component" value="Unassembled WGS sequence"/>
</dbReference>
<dbReference type="AlphaFoldDB" id="A0A8J7CQ35"/>
<organism evidence="1 2">
    <name type="scientific">Phaeovibrio sulfidiphilus</name>
    <dbReference type="NCBI Taxonomy" id="1220600"/>
    <lineage>
        <taxon>Bacteria</taxon>
        <taxon>Pseudomonadati</taxon>
        <taxon>Pseudomonadota</taxon>
        <taxon>Alphaproteobacteria</taxon>
        <taxon>Rhodospirillales</taxon>
        <taxon>Rhodospirillaceae</taxon>
        <taxon>Phaeovibrio</taxon>
    </lineage>
</organism>
<protein>
    <submittedName>
        <fullName evidence="1">Uncharacterized protein</fullName>
    </submittedName>
</protein>
<dbReference type="RefSeq" id="WP_192533281.1">
    <property type="nucleotide sequence ID" value="NZ_JACZHT010000001.1"/>
</dbReference>
<keyword evidence="2" id="KW-1185">Reference proteome</keyword>
<sequence length="85" mass="9349">MSDPSASSQDPITTLFTMLAQAFEAESEDLARALEDGSLALEMSEDDEGGRFVEATWTRGGTPRVARVYRDRVLREKSARGDRPA</sequence>
<dbReference type="EMBL" id="JACZHT010000001">
    <property type="protein sequence ID" value="MBE1236420.1"/>
    <property type="molecule type" value="Genomic_DNA"/>
</dbReference>
<comment type="caution">
    <text evidence="1">The sequence shown here is derived from an EMBL/GenBank/DDBJ whole genome shotgun (WGS) entry which is preliminary data.</text>
</comment>
<name>A0A8J7CQ35_9PROT</name>